<dbReference type="Proteomes" id="UP001472677">
    <property type="component" value="Unassembled WGS sequence"/>
</dbReference>
<proteinExistence type="predicted"/>
<evidence type="ECO:0000313" key="2">
    <source>
        <dbReference type="Proteomes" id="UP001472677"/>
    </source>
</evidence>
<dbReference type="EMBL" id="JBBPBM010000004">
    <property type="protein sequence ID" value="KAK8588474.1"/>
    <property type="molecule type" value="Genomic_DNA"/>
</dbReference>
<evidence type="ECO:0000313" key="1">
    <source>
        <dbReference type="EMBL" id="KAK8588474.1"/>
    </source>
</evidence>
<comment type="caution">
    <text evidence="1">The sequence shown here is derived from an EMBL/GenBank/DDBJ whole genome shotgun (WGS) entry which is preliminary data.</text>
</comment>
<keyword evidence="2" id="KW-1185">Reference proteome</keyword>
<organism evidence="1 2">
    <name type="scientific">Hibiscus sabdariffa</name>
    <name type="common">roselle</name>
    <dbReference type="NCBI Taxonomy" id="183260"/>
    <lineage>
        <taxon>Eukaryota</taxon>
        <taxon>Viridiplantae</taxon>
        <taxon>Streptophyta</taxon>
        <taxon>Embryophyta</taxon>
        <taxon>Tracheophyta</taxon>
        <taxon>Spermatophyta</taxon>
        <taxon>Magnoliopsida</taxon>
        <taxon>eudicotyledons</taxon>
        <taxon>Gunneridae</taxon>
        <taxon>Pentapetalae</taxon>
        <taxon>rosids</taxon>
        <taxon>malvids</taxon>
        <taxon>Malvales</taxon>
        <taxon>Malvaceae</taxon>
        <taxon>Malvoideae</taxon>
        <taxon>Hibiscus</taxon>
    </lineage>
</organism>
<name>A0ABR2FW46_9ROSI</name>
<gene>
    <name evidence="1" type="ORF">V6N12_022913</name>
</gene>
<protein>
    <submittedName>
        <fullName evidence="1">Uncharacterized protein</fullName>
    </submittedName>
</protein>
<sequence>MLKRGSMTVPMFTNSTLLVSEFRSRRRQGSTVRLGNKAKRRGFWLRLRPVVQWRITVGPVRMLKKFILEITVKEKFIESYHMYLSLLRPQLFPLC</sequence>
<accession>A0ABR2FW46</accession>
<reference evidence="1 2" key="1">
    <citation type="journal article" date="2024" name="G3 (Bethesda)">
        <title>Genome assembly of Hibiscus sabdariffa L. provides insights into metabolisms of medicinal natural products.</title>
        <authorList>
            <person name="Kim T."/>
        </authorList>
    </citation>
    <scope>NUCLEOTIDE SEQUENCE [LARGE SCALE GENOMIC DNA]</scope>
    <source>
        <strain evidence="1">TK-2024</strain>
        <tissue evidence="1">Old leaves</tissue>
    </source>
</reference>